<organism evidence="2 3">
    <name type="scientific">Streptomyces polyasparticus</name>
    <dbReference type="NCBI Taxonomy" id="2767826"/>
    <lineage>
        <taxon>Bacteria</taxon>
        <taxon>Bacillati</taxon>
        <taxon>Actinomycetota</taxon>
        <taxon>Actinomycetes</taxon>
        <taxon>Kitasatosporales</taxon>
        <taxon>Streptomycetaceae</taxon>
        <taxon>Streptomyces</taxon>
    </lineage>
</organism>
<evidence type="ECO:0000259" key="1">
    <source>
        <dbReference type="Pfam" id="PF02342"/>
    </source>
</evidence>
<accession>A0ABR7SEM8</accession>
<reference evidence="2 3" key="1">
    <citation type="submission" date="2020-08" db="EMBL/GenBank/DDBJ databases">
        <title>Genemic of Streptomyces polyaspartic.</title>
        <authorList>
            <person name="Liu W."/>
        </authorList>
    </citation>
    <scope>NUCLEOTIDE SEQUENCE [LARGE SCALE GENOMIC DNA]</scope>
    <source>
        <strain evidence="2 3">TRM66268-LWL</strain>
    </source>
</reference>
<dbReference type="CDD" id="cd06974">
    <property type="entry name" value="TerD_like"/>
    <property type="match status" value="1"/>
</dbReference>
<dbReference type="Proteomes" id="UP000642284">
    <property type="component" value="Unassembled WGS sequence"/>
</dbReference>
<keyword evidence="3" id="KW-1185">Reference proteome</keyword>
<dbReference type="EMBL" id="JACTVJ010000006">
    <property type="protein sequence ID" value="MBC9713868.1"/>
    <property type="molecule type" value="Genomic_DNA"/>
</dbReference>
<evidence type="ECO:0000313" key="3">
    <source>
        <dbReference type="Proteomes" id="UP000642284"/>
    </source>
</evidence>
<dbReference type="InterPro" id="IPR051324">
    <property type="entry name" value="Stress/Tellurium_Resist"/>
</dbReference>
<name>A0ABR7SEM8_9ACTN</name>
<feature type="domain" description="TerD" evidence="1">
    <location>
        <begin position="1"/>
        <end position="177"/>
    </location>
</feature>
<dbReference type="InterPro" id="IPR003325">
    <property type="entry name" value="TerD"/>
</dbReference>
<gene>
    <name evidence="2" type="ORF">H9Y04_14955</name>
</gene>
<dbReference type="Pfam" id="PF02342">
    <property type="entry name" value="TerD"/>
    <property type="match status" value="1"/>
</dbReference>
<dbReference type="PANTHER" id="PTHR32097:SF17">
    <property type="entry name" value="CAMP-BINDING PROTEIN 1-RELATED"/>
    <property type="match status" value="1"/>
</dbReference>
<dbReference type="PANTHER" id="PTHR32097">
    <property type="entry name" value="CAMP-BINDING PROTEIN 1-RELATED"/>
    <property type="match status" value="1"/>
</dbReference>
<comment type="caution">
    <text evidence="2">The sequence shown here is derived from an EMBL/GenBank/DDBJ whole genome shotgun (WGS) entry which is preliminary data.</text>
</comment>
<proteinExistence type="predicted"/>
<evidence type="ECO:0000313" key="2">
    <source>
        <dbReference type="EMBL" id="MBC9713868.1"/>
    </source>
</evidence>
<dbReference type="Gene3D" id="2.60.60.30">
    <property type="entry name" value="sav2460 like domains"/>
    <property type="match status" value="1"/>
</dbReference>
<dbReference type="RefSeq" id="WP_187814302.1">
    <property type="nucleotide sequence ID" value="NZ_JACTVJ010000006.1"/>
</dbReference>
<protein>
    <submittedName>
        <fullName evidence="2">TerD family protein</fullName>
    </submittedName>
</protein>
<sequence>MPVLMAKGQQVPLIRPDGRPLNLIRVGIGWQPAPRSGLLGALGLHHRGHLGTFAALYNHGQFLDVLFADNPINPDESVEHSTALMAEDAADAGDTESFFARLSRLPPHADRIVFAVSSFDGSTFETVRHAHCRLVDESAGVELARYTFPVTGPHTALIMAQLTRTAEAWTMTAIGEPATCTTFPDLLRAIQRHR</sequence>